<keyword evidence="3" id="KW-1185">Reference proteome</keyword>
<feature type="transmembrane region" description="Helical" evidence="1">
    <location>
        <begin position="73"/>
        <end position="92"/>
    </location>
</feature>
<organism evidence="2 3">
    <name type="scientific">Thalassomonas actiniarum</name>
    <dbReference type="NCBI Taxonomy" id="485447"/>
    <lineage>
        <taxon>Bacteria</taxon>
        <taxon>Pseudomonadati</taxon>
        <taxon>Pseudomonadota</taxon>
        <taxon>Gammaproteobacteria</taxon>
        <taxon>Alteromonadales</taxon>
        <taxon>Colwelliaceae</taxon>
        <taxon>Thalassomonas</taxon>
    </lineage>
</organism>
<dbReference type="Proteomes" id="UP000032568">
    <property type="component" value="Chromosome"/>
</dbReference>
<feature type="transmembrane region" description="Helical" evidence="1">
    <location>
        <begin position="49"/>
        <end position="66"/>
    </location>
</feature>
<evidence type="ECO:0000313" key="3">
    <source>
        <dbReference type="Proteomes" id="UP000032568"/>
    </source>
</evidence>
<dbReference type="AlphaFoldDB" id="A0AAE9YVF1"/>
<dbReference type="InterPro" id="IPR025695">
    <property type="entry name" value="DoxX-like"/>
</dbReference>
<sequence length="124" mass="13412">MSQERLMLAAKVSLAALWIFTGLTSLFFSPQTGYQVLAQGGIIGLSADVAVYAGALLDIVIGLWLLTGIKPYLCCLVQLAVILVYSILLSFIDAGFWLHPFGPLTKNLPVMVLILMVMNGENKP</sequence>
<reference evidence="2 3" key="2">
    <citation type="journal article" date="2022" name="Mar. Drugs">
        <title>Bioassay-Guided Fractionation Leads to the Detection of Cholic Acid Generated by the Rare Thalassomonas sp.</title>
        <authorList>
            <person name="Pheiffer F."/>
            <person name="Schneider Y.K."/>
            <person name="Hansen E.H."/>
            <person name="Andersen J.H."/>
            <person name="Isaksson J."/>
            <person name="Busche T."/>
            <person name="R C."/>
            <person name="Kalinowski J."/>
            <person name="Zyl L.V."/>
            <person name="Trindade M."/>
        </authorList>
    </citation>
    <scope>NUCLEOTIDE SEQUENCE [LARGE SCALE GENOMIC DNA]</scope>
    <source>
        <strain evidence="2 3">A5K-106</strain>
    </source>
</reference>
<feature type="transmembrane region" description="Helical" evidence="1">
    <location>
        <begin position="12"/>
        <end position="29"/>
    </location>
</feature>
<gene>
    <name evidence="2" type="ORF">SG35_021600</name>
</gene>
<keyword evidence="1" id="KW-0472">Membrane</keyword>
<protein>
    <submittedName>
        <fullName evidence="2">DoxX-like family protein</fullName>
    </submittedName>
</protein>
<name>A0AAE9YVF1_9GAMM</name>
<reference evidence="2 3" key="1">
    <citation type="journal article" date="2015" name="Genome Announc.">
        <title>Draft Genome Sequences of Marine Isolates of Thalassomonas viridans and Thalassomonas actiniarum.</title>
        <authorList>
            <person name="Olonade I."/>
            <person name="van Zyl L.J."/>
            <person name="Trindade M."/>
        </authorList>
    </citation>
    <scope>NUCLEOTIDE SEQUENCE [LARGE SCALE GENOMIC DNA]</scope>
    <source>
        <strain evidence="2 3">A5K-106</strain>
    </source>
</reference>
<keyword evidence="1" id="KW-0812">Transmembrane</keyword>
<keyword evidence="1" id="KW-1133">Transmembrane helix</keyword>
<dbReference type="KEGG" id="tact:SG35_021600"/>
<proteinExistence type="predicted"/>
<evidence type="ECO:0000256" key="1">
    <source>
        <dbReference type="SAM" id="Phobius"/>
    </source>
</evidence>
<dbReference type="Pfam" id="PF13781">
    <property type="entry name" value="DoxX_3"/>
    <property type="match status" value="1"/>
</dbReference>
<evidence type="ECO:0000313" key="2">
    <source>
        <dbReference type="EMBL" id="WDE01976.1"/>
    </source>
</evidence>
<accession>A0AAE9YVF1</accession>
<dbReference type="EMBL" id="CP059735">
    <property type="protein sequence ID" value="WDE01976.1"/>
    <property type="molecule type" value="Genomic_DNA"/>
</dbReference>